<dbReference type="CDD" id="cd00430">
    <property type="entry name" value="PLPDE_III_AR"/>
    <property type="match status" value="1"/>
</dbReference>
<name>A0ABV2QTU1_9HYPH</name>
<dbReference type="PRINTS" id="PR00992">
    <property type="entry name" value="ALARACEMASE"/>
</dbReference>
<dbReference type="InterPro" id="IPR009006">
    <property type="entry name" value="Ala_racemase/Decarboxylase_C"/>
</dbReference>
<dbReference type="Gene3D" id="2.40.37.10">
    <property type="entry name" value="Lyase, Ornithine Decarboxylase, Chain A, domain 1"/>
    <property type="match status" value="1"/>
</dbReference>
<evidence type="ECO:0000256" key="6">
    <source>
        <dbReference type="ARBA" id="ARBA00023235"/>
    </source>
</evidence>
<accession>A0ABV2QTU1</accession>
<dbReference type="EC" id="5.1.1.1" evidence="4 7"/>
<dbReference type="InterPro" id="IPR000821">
    <property type="entry name" value="Ala_racemase"/>
</dbReference>
<evidence type="ECO:0000256" key="2">
    <source>
        <dbReference type="ARBA" id="ARBA00001933"/>
    </source>
</evidence>
<dbReference type="InterPro" id="IPR001608">
    <property type="entry name" value="Ala_racemase_N"/>
</dbReference>
<dbReference type="PANTHER" id="PTHR30511">
    <property type="entry name" value="ALANINE RACEMASE"/>
    <property type="match status" value="1"/>
</dbReference>
<keyword evidence="10" id="KW-1185">Reference proteome</keyword>
<comment type="caution">
    <text evidence="9">The sequence shown here is derived from an EMBL/GenBank/DDBJ whole genome shotgun (WGS) entry which is preliminary data.</text>
</comment>
<dbReference type="RefSeq" id="WP_354548260.1">
    <property type="nucleotide sequence ID" value="NZ_JBEPSM010000001.1"/>
</dbReference>
<feature type="modified residue" description="N6-(pyridoxal phosphate)lysine" evidence="7">
    <location>
        <position position="47"/>
    </location>
</feature>
<dbReference type="Pfam" id="PF00842">
    <property type="entry name" value="Ala_racemase_C"/>
    <property type="match status" value="1"/>
</dbReference>
<dbReference type="PANTHER" id="PTHR30511:SF0">
    <property type="entry name" value="ALANINE RACEMASE, CATABOLIC-RELATED"/>
    <property type="match status" value="1"/>
</dbReference>
<comment type="catalytic activity">
    <reaction evidence="1 7">
        <text>L-alanine = D-alanine</text>
        <dbReference type="Rhea" id="RHEA:20249"/>
        <dbReference type="ChEBI" id="CHEBI:57416"/>
        <dbReference type="ChEBI" id="CHEBI:57972"/>
        <dbReference type="EC" id="5.1.1.1"/>
    </reaction>
</comment>
<comment type="similarity">
    <text evidence="3 7">Belongs to the alanine racemase family.</text>
</comment>
<keyword evidence="6 7" id="KW-0413">Isomerase</keyword>
<dbReference type="InterPro" id="IPR011079">
    <property type="entry name" value="Ala_racemase_C"/>
</dbReference>
<feature type="binding site" evidence="7">
    <location>
        <position position="318"/>
    </location>
    <ligand>
        <name>substrate</name>
    </ligand>
</feature>
<dbReference type="Pfam" id="PF01168">
    <property type="entry name" value="Ala_racemase_N"/>
    <property type="match status" value="1"/>
</dbReference>
<dbReference type="Proteomes" id="UP001549321">
    <property type="component" value="Unassembled WGS sequence"/>
</dbReference>
<feature type="binding site" evidence="7">
    <location>
        <position position="144"/>
    </location>
    <ligand>
        <name>substrate</name>
    </ligand>
</feature>
<dbReference type="SUPFAM" id="SSF50621">
    <property type="entry name" value="Alanine racemase C-terminal domain-like"/>
    <property type="match status" value="1"/>
</dbReference>
<feature type="domain" description="Alanine racemase C-terminal" evidence="8">
    <location>
        <begin position="244"/>
        <end position="373"/>
    </location>
</feature>
<dbReference type="InterPro" id="IPR020622">
    <property type="entry name" value="Ala_racemase_pyridoxalP-BS"/>
</dbReference>
<dbReference type="PROSITE" id="PS00395">
    <property type="entry name" value="ALANINE_RACEMASE"/>
    <property type="match status" value="1"/>
</dbReference>
<evidence type="ECO:0000313" key="10">
    <source>
        <dbReference type="Proteomes" id="UP001549321"/>
    </source>
</evidence>
<evidence type="ECO:0000313" key="9">
    <source>
        <dbReference type="EMBL" id="MET4632436.1"/>
    </source>
</evidence>
<comment type="cofactor">
    <cofactor evidence="2 7">
        <name>pyridoxal 5'-phosphate</name>
        <dbReference type="ChEBI" id="CHEBI:597326"/>
    </cofactor>
</comment>
<evidence type="ECO:0000256" key="1">
    <source>
        <dbReference type="ARBA" id="ARBA00000316"/>
    </source>
</evidence>
<dbReference type="InterPro" id="IPR029066">
    <property type="entry name" value="PLP-binding_barrel"/>
</dbReference>
<dbReference type="SMART" id="SM01005">
    <property type="entry name" value="Ala_racemase_C"/>
    <property type="match status" value="1"/>
</dbReference>
<dbReference type="EMBL" id="JBEPSM010000001">
    <property type="protein sequence ID" value="MET4632436.1"/>
    <property type="molecule type" value="Genomic_DNA"/>
</dbReference>
<proteinExistence type="inferred from homology"/>
<gene>
    <name evidence="9" type="ORF">ABIE08_000349</name>
</gene>
<comment type="pathway">
    <text evidence="7">Amino-acid biosynthesis; D-alanine biosynthesis; D-alanine from L-alanine: step 1/1.</text>
</comment>
<reference evidence="9 10" key="1">
    <citation type="submission" date="2024-06" db="EMBL/GenBank/DDBJ databases">
        <title>Sorghum-associated microbial communities from plants grown in Nebraska, USA.</title>
        <authorList>
            <person name="Schachtman D."/>
        </authorList>
    </citation>
    <scope>NUCLEOTIDE SEQUENCE [LARGE SCALE GENOMIC DNA]</scope>
    <source>
        <strain evidence="9 10">3207</strain>
    </source>
</reference>
<dbReference type="SUPFAM" id="SSF51419">
    <property type="entry name" value="PLP-binding barrel"/>
    <property type="match status" value="1"/>
</dbReference>
<dbReference type="Gene3D" id="3.20.20.10">
    <property type="entry name" value="Alanine racemase"/>
    <property type="match status" value="1"/>
</dbReference>
<evidence type="ECO:0000256" key="7">
    <source>
        <dbReference type="HAMAP-Rule" id="MF_01201"/>
    </source>
</evidence>
<evidence type="ECO:0000256" key="5">
    <source>
        <dbReference type="ARBA" id="ARBA00022898"/>
    </source>
</evidence>
<feature type="active site" description="Proton acceptor; specific for L-alanine" evidence="7">
    <location>
        <position position="265"/>
    </location>
</feature>
<sequence>MEHSDPTPSQAPVTAGNRLTIDLAALARNWQSLAARADRAETSAAVKGNAYGIGVEPAVRALARVGCRTFFVALPDEGLRVRAAMPDATIYVLNGLATNLASVHAEATLRPVIGSSGELDEWAAYRAAGGSGNAALHVDTGMNRLGVTFAEAQELAADTGLVDRLGLSLAMSHLACADTPAHPLNASQLATMQDVKALFPGLPVSLANTAGIVLGPDYHFDLVRPGIGLYGGPFVEGMAPLETVVTAEARIVQIRDVPAGQTVGYGAAQTLARPSRIAILSTGYADGYHRAAGSTDSRPGAATFLHGRVAPLVGRVSMDLMAIDVTDIPEAGRGDWVELFGPNMPVADVAAAAGTISYEFLTSLGARYARHYLGDA</sequence>
<dbReference type="GO" id="GO:0008784">
    <property type="term" value="F:alanine racemase activity"/>
    <property type="evidence" value="ECO:0007669"/>
    <property type="project" value="UniProtKB-EC"/>
</dbReference>
<feature type="active site" description="Proton acceptor; specific for D-alanine" evidence="7">
    <location>
        <position position="47"/>
    </location>
</feature>
<comment type="function">
    <text evidence="7">Catalyzes the interconversion of L-alanine and D-alanine. May also act on other amino acids.</text>
</comment>
<evidence type="ECO:0000256" key="4">
    <source>
        <dbReference type="ARBA" id="ARBA00013089"/>
    </source>
</evidence>
<protein>
    <recommendedName>
        <fullName evidence="4 7">Alanine racemase</fullName>
        <ecNumber evidence="4 7">5.1.1.1</ecNumber>
    </recommendedName>
</protein>
<dbReference type="NCBIfam" id="TIGR00492">
    <property type="entry name" value="alr"/>
    <property type="match status" value="1"/>
</dbReference>
<evidence type="ECO:0000259" key="8">
    <source>
        <dbReference type="SMART" id="SM01005"/>
    </source>
</evidence>
<organism evidence="9 10">
    <name type="scientific">Kaistia defluvii</name>
    <dbReference type="NCBI Taxonomy" id="410841"/>
    <lineage>
        <taxon>Bacteria</taxon>
        <taxon>Pseudomonadati</taxon>
        <taxon>Pseudomonadota</taxon>
        <taxon>Alphaproteobacteria</taxon>
        <taxon>Hyphomicrobiales</taxon>
        <taxon>Kaistiaceae</taxon>
        <taxon>Kaistia</taxon>
    </lineage>
</organism>
<dbReference type="HAMAP" id="MF_01201">
    <property type="entry name" value="Ala_racemase"/>
    <property type="match status" value="1"/>
</dbReference>
<keyword evidence="5 7" id="KW-0663">Pyridoxal phosphate</keyword>
<evidence type="ECO:0000256" key="3">
    <source>
        <dbReference type="ARBA" id="ARBA00007880"/>
    </source>
</evidence>